<evidence type="ECO:0000256" key="1">
    <source>
        <dbReference type="ARBA" id="ARBA00004651"/>
    </source>
</evidence>
<dbReference type="OrthoDB" id="7283531at2"/>
<keyword evidence="4 6" id="KW-1133">Transmembrane helix</keyword>
<evidence type="ECO:0000313" key="9">
    <source>
        <dbReference type="Proteomes" id="UP000032679"/>
    </source>
</evidence>
<evidence type="ECO:0000256" key="4">
    <source>
        <dbReference type="ARBA" id="ARBA00022989"/>
    </source>
</evidence>
<keyword evidence="8" id="KW-0132">Cell division</keyword>
<keyword evidence="2" id="KW-1003">Cell membrane</keyword>
<feature type="transmembrane region" description="Helical" evidence="6">
    <location>
        <begin position="159"/>
        <end position="183"/>
    </location>
</feature>
<keyword evidence="5 6" id="KW-0472">Membrane</keyword>
<protein>
    <submittedName>
        <fullName evidence="8">Cell division protein FtsX</fullName>
    </submittedName>
</protein>
<dbReference type="RefSeq" id="WP_048847871.1">
    <property type="nucleotide sequence ID" value="NZ_BALE01000010.1"/>
</dbReference>
<dbReference type="Proteomes" id="UP000032679">
    <property type="component" value="Unassembled WGS sequence"/>
</dbReference>
<gene>
    <name evidence="8" type="ORF">Tasa_010_262</name>
</gene>
<comment type="caution">
    <text evidence="8">The sequence shown here is derived from an EMBL/GenBank/DDBJ whole genome shotgun (WGS) entry which is preliminary data.</text>
</comment>
<evidence type="ECO:0000259" key="7">
    <source>
        <dbReference type="Pfam" id="PF02687"/>
    </source>
</evidence>
<comment type="subcellular location">
    <subcellularLocation>
        <location evidence="1">Cell membrane</location>
        <topology evidence="1">Multi-pass membrane protein</topology>
    </subcellularLocation>
</comment>
<dbReference type="Pfam" id="PF02687">
    <property type="entry name" value="FtsX"/>
    <property type="match status" value="1"/>
</dbReference>
<keyword evidence="8" id="KW-0131">Cell cycle</keyword>
<keyword evidence="9" id="KW-1185">Reference proteome</keyword>
<proteinExistence type="predicted"/>
<evidence type="ECO:0000256" key="2">
    <source>
        <dbReference type="ARBA" id="ARBA00022475"/>
    </source>
</evidence>
<dbReference type="PANTHER" id="PTHR47755">
    <property type="entry name" value="CELL DIVISION PROTEIN FTSX"/>
    <property type="match status" value="1"/>
</dbReference>
<sequence>MNRTRDALGLGRALPDRALIAVVLGMTLLAGLALGGAFAARLLAMSWLGDARGIAMVELPAQTGTKIDPLIQNLQAAPGIMSARVLPTDDVARLLGPWLGSGSAAEPALMAGLPTVIEVRRNENAPDADLQGLIHAQASDAVIAEDRHWTQRLSLFAGSIQACAFCVVALVAAIAVVMIGVAVRGALRVRRVPIEIVHDLGASDGYIAGIVARRGLVLGLVGGIPGTLFAWGMLLALARLAAPITEEPGPDVTSQGAAAAMHVALSWHDALLPPPLMWALSTLPVASALLAWVTAQGNVRLWLRRLP</sequence>
<organism evidence="8 9">
    <name type="scientific">Tanticharoenia sakaeratensis NBRC 103193</name>
    <dbReference type="NCBI Taxonomy" id="1231623"/>
    <lineage>
        <taxon>Bacteria</taxon>
        <taxon>Pseudomonadati</taxon>
        <taxon>Pseudomonadota</taxon>
        <taxon>Alphaproteobacteria</taxon>
        <taxon>Acetobacterales</taxon>
        <taxon>Acetobacteraceae</taxon>
        <taxon>Tanticharoenia</taxon>
    </lineage>
</organism>
<dbReference type="GO" id="GO:0032153">
    <property type="term" value="C:cell division site"/>
    <property type="evidence" value="ECO:0007669"/>
    <property type="project" value="TreeGrafter"/>
</dbReference>
<dbReference type="GO" id="GO:0005886">
    <property type="term" value="C:plasma membrane"/>
    <property type="evidence" value="ECO:0007669"/>
    <property type="project" value="UniProtKB-SubCell"/>
</dbReference>
<evidence type="ECO:0000313" key="8">
    <source>
        <dbReference type="EMBL" id="GAN53715.1"/>
    </source>
</evidence>
<reference evidence="8 9" key="1">
    <citation type="submission" date="2012-10" db="EMBL/GenBank/DDBJ databases">
        <title>Genome sequencing of Tanticharoenia sakaeratensis NBRC 103193.</title>
        <authorList>
            <person name="Azuma Y."/>
            <person name="Hadano H."/>
            <person name="Hirakawa H."/>
            <person name="Matsushita K."/>
        </authorList>
    </citation>
    <scope>NUCLEOTIDE SEQUENCE [LARGE SCALE GENOMIC DNA]</scope>
    <source>
        <strain evidence="8 9">NBRC 103193</strain>
    </source>
</reference>
<accession>A0A0D6MJS2</accession>
<evidence type="ECO:0000256" key="5">
    <source>
        <dbReference type="ARBA" id="ARBA00023136"/>
    </source>
</evidence>
<dbReference type="AlphaFoldDB" id="A0A0D6MJS2"/>
<feature type="transmembrane region" description="Helical" evidence="6">
    <location>
        <begin position="276"/>
        <end position="295"/>
    </location>
</feature>
<name>A0A0D6MJS2_9PROT</name>
<feature type="transmembrane region" description="Helical" evidence="6">
    <location>
        <begin position="216"/>
        <end position="238"/>
    </location>
</feature>
<dbReference type="GO" id="GO:0051301">
    <property type="term" value="P:cell division"/>
    <property type="evidence" value="ECO:0007669"/>
    <property type="project" value="UniProtKB-KW"/>
</dbReference>
<evidence type="ECO:0000256" key="3">
    <source>
        <dbReference type="ARBA" id="ARBA00022692"/>
    </source>
</evidence>
<dbReference type="InterPro" id="IPR004513">
    <property type="entry name" value="FtsX"/>
</dbReference>
<feature type="domain" description="ABC3 transporter permease C-terminal" evidence="7">
    <location>
        <begin position="166"/>
        <end position="288"/>
    </location>
</feature>
<dbReference type="InterPro" id="IPR003838">
    <property type="entry name" value="ABC3_permease_C"/>
</dbReference>
<dbReference type="PANTHER" id="PTHR47755:SF1">
    <property type="entry name" value="CELL DIVISION PROTEIN FTSX"/>
    <property type="match status" value="1"/>
</dbReference>
<evidence type="ECO:0000256" key="6">
    <source>
        <dbReference type="SAM" id="Phobius"/>
    </source>
</evidence>
<dbReference type="EMBL" id="BALE01000010">
    <property type="protein sequence ID" value="GAN53715.1"/>
    <property type="molecule type" value="Genomic_DNA"/>
</dbReference>
<feature type="transmembrane region" description="Helical" evidence="6">
    <location>
        <begin position="20"/>
        <end position="40"/>
    </location>
</feature>
<keyword evidence="3 6" id="KW-0812">Transmembrane</keyword>
<dbReference type="STRING" id="1231623.Tasa_010_262"/>